<dbReference type="AlphaFoldDB" id="A0AAD4BVY7"/>
<keyword evidence="7" id="KW-0539">Nucleus</keyword>
<dbReference type="GO" id="GO:0005634">
    <property type="term" value="C:nucleus"/>
    <property type="evidence" value="ECO:0007669"/>
    <property type="project" value="UniProtKB-SubCell"/>
</dbReference>
<name>A0AAD4BVY7_BOLED</name>
<sequence length="873" mass="96452">MSKRAPSTPSTSSRKKTKLASDQAVLDTYFRAANSTNGRQTTTTAAPSRQTHRNESSDVVSEEIFTPLESMNDAISHHTSWQDGHGTKQNPIQLDLGDEPNPQGSMVVSIPPSSHDRFASPPDPCEKTTASLPSRRQTNLGLAFPPTEPDIDYCPVAVDPLVYPIHECPWPVTSPAPYSFLVHTLTVLVNTRSRIAILDVLTNTLRCLILYHPTSLLPALYLLSNSLSPAYSPLELGIGASVISRAIRHVSGLTSGALRRLYNSSGDPGDVAFEAKSNVRTLVAHPPLLIEDVYQSMLNIAYIKGQGAARQKQSIVERLLVAARGEETRFLVRTLSQNLRVGAVRTSILTALARALVLSPPPNPSIPIQSDSSLHVTPQFVVSIQPSSGKQKKNNDPQHNELLLKFANAEALVKQVYVQHPNYDHIVAGVIAGGLDGLPTRVPLTVGIPLHPTLGSPARSLDEIYERLNDMPFTAEFKYDGQRAQIHASKVVDGFPSVHIFSRHLENMTDKYPDVVSLVRSMFAKASYLQSFIIDSEIVAIDPDDGGLRSFQDLSSRARKDVEIRDIKVPVCVFAFDLMYLDGEIFLERSFRERRQLLRTRFPALTPGEPGTALFAHVHSCESSQGRKCIEAFWKEAVESRCEGLMIKLLDNVENITTHHNGKTRKRPLPATYEPDKRTSAWLKLKKDYVDGLGDTLDLVPVGAWHGNGRKAGWWSPVLLAVWDPTKGRLIAVCKCMSGDAHSKQDLTLRYSQGTDECSDYPLGDYDVGGFKPDVYFKPRQVWEIRGADITLSPVSLAALGQVSSTRGLSLRFPRFVRVREDKRPEHASTTQFLAQMYRDQQSRGKGTTGADDGDLMDMDVEVETQIEDESDG</sequence>
<organism evidence="13 14">
    <name type="scientific">Boletus edulis BED1</name>
    <dbReference type="NCBI Taxonomy" id="1328754"/>
    <lineage>
        <taxon>Eukaryota</taxon>
        <taxon>Fungi</taxon>
        <taxon>Dikarya</taxon>
        <taxon>Basidiomycota</taxon>
        <taxon>Agaricomycotina</taxon>
        <taxon>Agaricomycetes</taxon>
        <taxon>Agaricomycetidae</taxon>
        <taxon>Boletales</taxon>
        <taxon>Boletineae</taxon>
        <taxon>Boletaceae</taxon>
        <taxon>Boletoideae</taxon>
        <taxon>Boletus</taxon>
    </lineage>
</organism>
<evidence type="ECO:0000259" key="12">
    <source>
        <dbReference type="PROSITE" id="PS50160"/>
    </source>
</evidence>
<keyword evidence="5 9" id="KW-0547">Nucleotide-binding</keyword>
<dbReference type="Gene3D" id="3.30.1490.70">
    <property type="match status" value="1"/>
</dbReference>
<dbReference type="Gene3D" id="2.40.50.140">
    <property type="entry name" value="Nucleic acid-binding proteins"/>
    <property type="match status" value="1"/>
</dbReference>
<evidence type="ECO:0000256" key="9">
    <source>
        <dbReference type="RuleBase" id="RU000617"/>
    </source>
</evidence>
<dbReference type="SUPFAM" id="SSF56091">
    <property type="entry name" value="DNA ligase/mRNA capping enzyme, catalytic domain"/>
    <property type="match status" value="1"/>
</dbReference>
<dbReference type="GO" id="GO:0005524">
    <property type="term" value="F:ATP binding"/>
    <property type="evidence" value="ECO:0007669"/>
    <property type="project" value="UniProtKB-KW"/>
</dbReference>
<keyword evidence="6 9" id="KW-0067">ATP-binding</keyword>
<feature type="domain" description="ATP-dependent DNA ligase family profile" evidence="12">
    <location>
        <begin position="564"/>
        <end position="724"/>
    </location>
</feature>
<comment type="caution">
    <text evidence="13">The sequence shown here is derived from an EMBL/GenBank/DDBJ whole genome shotgun (WGS) entry which is preliminary data.</text>
</comment>
<keyword evidence="9" id="KW-0234">DNA repair</keyword>
<feature type="compositionally biased region" description="Polar residues" evidence="11">
    <location>
        <begin position="33"/>
        <end position="49"/>
    </location>
</feature>
<dbReference type="CDD" id="cd07969">
    <property type="entry name" value="OBF_DNA_ligase_I"/>
    <property type="match status" value="1"/>
</dbReference>
<reference evidence="13" key="1">
    <citation type="submission" date="2019-10" db="EMBL/GenBank/DDBJ databases">
        <authorList>
            <consortium name="DOE Joint Genome Institute"/>
            <person name="Kuo A."/>
            <person name="Miyauchi S."/>
            <person name="Kiss E."/>
            <person name="Drula E."/>
            <person name="Kohler A."/>
            <person name="Sanchez-Garcia M."/>
            <person name="Andreopoulos B."/>
            <person name="Barry K.W."/>
            <person name="Bonito G."/>
            <person name="Buee M."/>
            <person name="Carver A."/>
            <person name="Chen C."/>
            <person name="Cichocki N."/>
            <person name="Clum A."/>
            <person name="Culley D."/>
            <person name="Crous P.W."/>
            <person name="Fauchery L."/>
            <person name="Girlanda M."/>
            <person name="Hayes R."/>
            <person name="Keri Z."/>
            <person name="LaButti K."/>
            <person name="Lipzen A."/>
            <person name="Lombard V."/>
            <person name="Magnuson J."/>
            <person name="Maillard F."/>
            <person name="Morin E."/>
            <person name="Murat C."/>
            <person name="Nolan M."/>
            <person name="Ohm R."/>
            <person name="Pangilinan J."/>
            <person name="Pereira M."/>
            <person name="Perotto S."/>
            <person name="Peter M."/>
            <person name="Riley R."/>
            <person name="Sitrit Y."/>
            <person name="Stielow B."/>
            <person name="Szollosi G."/>
            <person name="Zifcakova L."/>
            <person name="Stursova M."/>
            <person name="Spatafora J.W."/>
            <person name="Tedersoo L."/>
            <person name="Vaario L.-M."/>
            <person name="Yamada A."/>
            <person name="Yan M."/>
            <person name="Wang P."/>
            <person name="Xu J."/>
            <person name="Bruns T."/>
            <person name="Baldrian P."/>
            <person name="Vilgalys R."/>
            <person name="Henrissat B."/>
            <person name="Grigoriev I.V."/>
            <person name="Hibbett D."/>
            <person name="Nagy L.G."/>
            <person name="Martin F.M."/>
        </authorList>
    </citation>
    <scope>NUCLEOTIDE SEQUENCE</scope>
    <source>
        <strain evidence="13">BED1</strain>
    </source>
</reference>
<evidence type="ECO:0000256" key="5">
    <source>
        <dbReference type="ARBA" id="ARBA00022741"/>
    </source>
</evidence>
<dbReference type="EC" id="6.5.1.1" evidence="9"/>
<feature type="region of interest" description="Disordered" evidence="11">
    <location>
        <begin position="1"/>
        <end position="59"/>
    </location>
</feature>
<keyword evidence="9" id="KW-0227">DNA damage</keyword>
<feature type="compositionally biased region" description="Acidic residues" evidence="11">
    <location>
        <begin position="852"/>
        <end position="873"/>
    </location>
</feature>
<evidence type="ECO:0000256" key="7">
    <source>
        <dbReference type="ARBA" id="ARBA00023242"/>
    </source>
</evidence>
<comment type="similarity">
    <text evidence="2 10">Belongs to the ATP-dependent DNA ligase family.</text>
</comment>
<comment type="subcellular location">
    <subcellularLocation>
        <location evidence="1">Nucleus</location>
    </subcellularLocation>
</comment>
<dbReference type="PANTHER" id="PTHR45674:SF9">
    <property type="entry name" value="DNA LIGASE 3"/>
    <property type="match status" value="1"/>
</dbReference>
<dbReference type="PANTHER" id="PTHR45674">
    <property type="entry name" value="DNA LIGASE 1/3 FAMILY MEMBER"/>
    <property type="match status" value="1"/>
</dbReference>
<keyword evidence="9" id="KW-0233">DNA recombination</keyword>
<comment type="catalytic activity">
    <reaction evidence="8 9">
        <text>ATP + (deoxyribonucleotide)n-3'-hydroxyl + 5'-phospho-(deoxyribonucleotide)m = (deoxyribonucleotide)n+m + AMP + diphosphate.</text>
        <dbReference type="EC" id="6.5.1.1"/>
    </reaction>
</comment>
<dbReference type="InterPro" id="IPR012308">
    <property type="entry name" value="DNA_ligase_ATP-dep_N"/>
</dbReference>
<keyword evidence="4" id="KW-0235">DNA replication</keyword>
<dbReference type="GO" id="GO:0006273">
    <property type="term" value="P:lagging strand elongation"/>
    <property type="evidence" value="ECO:0007669"/>
    <property type="project" value="TreeGrafter"/>
</dbReference>
<dbReference type="Proteomes" id="UP001194468">
    <property type="component" value="Unassembled WGS sequence"/>
</dbReference>
<dbReference type="Pfam" id="PF01068">
    <property type="entry name" value="DNA_ligase_A_M"/>
    <property type="match status" value="1"/>
</dbReference>
<evidence type="ECO:0000313" key="14">
    <source>
        <dbReference type="Proteomes" id="UP001194468"/>
    </source>
</evidence>
<protein>
    <recommendedName>
        <fullName evidence="9">DNA ligase</fullName>
        <ecNumber evidence="9">6.5.1.1</ecNumber>
    </recommendedName>
</protein>
<dbReference type="PROSITE" id="PS50160">
    <property type="entry name" value="DNA_LIGASE_A3"/>
    <property type="match status" value="1"/>
</dbReference>
<evidence type="ECO:0000256" key="3">
    <source>
        <dbReference type="ARBA" id="ARBA00022598"/>
    </source>
</evidence>
<dbReference type="FunFam" id="3.30.470.30:FF:000002">
    <property type="entry name" value="DNA ligase"/>
    <property type="match status" value="1"/>
</dbReference>
<evidence type="ECO:0000256" key="2">
    <source>
        <dbReference type="ARBA" id="ARBA00007572"/>
    </source>
</evidence>
<evidence type="ECO:0000256" key="4">
    <source>
        <dbReference type="ARBA" id="ARBA00022705"/>
    </source>
</evidence>
<dbReference type="GO" id="GO:0003677">
    <property type="term" value="F:DNA binding"/>
    <property type="evidence" value="ECO:0007669"/>
    <property type="project" value="InterPro"/>
</dbReference>
<feature type="region of interest" description="Disordered" evidence="11">
    <location>
        <begin position="837"/>
        <end position="873"/>
    </location>
</feature>
<dbReference type="PROSITE" id="PS00697">
    <property type="entry name" value="DNA_LIGASE_A1"/>
    <property type="match status" value="1"/>
</dbReference>
<dbReference type="InterPro" id="IPR016059">
    <property type="entry name" value="DNA_ligase_ATP-dep_CS"/>
</dbReference>
<dbReference type="InterPro" id="IPR050191">
    <property type="entry name" value="ATP-dep_DNA_ligase"/>
</dbReference>
<dbReference type="NCBIfam" id="TIGR00574">
    <property type="entry name" value="dnl1"/>
    <property type="match status" value="1"/>
</dbReference>
<dbReference type="Gene3D" id="3.30.470.30">
    <property type="entry name" value="DNA ligase/mRNA capping enzyme"/>
    <property type="match status" value="1"/>
</dbReference>
<dbReference type="GO" id="GO:0006310">
    <property type="term" value="P:DNA recombination"/>
    <property type="evidence" value="ECO:0007669"/>
    <property type="project" value="UniProtKB-KW"/>
</dbReference>
<dbReference type="InterPro" id="IPR012309">
    <property type="entry name" value="DNA_ligase_ATP-dep_C"/>
</dbReference>
<evidence type="ECO:0000313" key="13">
    <source>
        <dbReference type="EMBL" id="KAF8441469.1"/>
    </source>
</evidence>
<dbReference type="CDD" id="cd07900">
    <property type="entry name" value="Adenylation_DNA_ligase_I_Euk"/>
    <property type="match status" value="1"/>
</dbReference>
<evidence type="ECO:0000256" key="1">
    <source>
        <dbReference type="ARBA" id="ARBA00004123"/>
    </source>
</evidence>
<evidence type="ECO:0000256" key="8">
    <source>
        <dbReference type="ARBA" id="ARBA00034003"/>
    </source>
</evidence>
<dbReference type="InterPro" id="IPR000977">
    <property type="entry name" value="DNA_ligase_ATP-dep"/>
</dbReference>
<dbReference type="Pfam" id="PF04675">
    <property type="entry name" value="DNA_ligase_A_N"/>
    <property type="match status" value="1"/>
</dbReference>
<dbReference type="GO" id="GO:0071897">
    <property type="term" value="P:DNA biosynthetic process"/>
    <property type="evidence" value="ECO:0007669"/>
    <property type="project" value="InterPro"/>
</dbReference>
<dbReference type="Gene3D" id="1.10.3260.10">
    <property type="entry name" value="DNA ligase, ATP-dependent, N-terminal domain"/>
    <property type="match status" value="1"/>
</dbReference>
<dbReference type="GO" id="GO:0003910">
    <property type="term" value="F:DNA ligase (ATP) activity"/>
    <property type="evidence" value="ECO:0007669"/>
    <property type="project" value="UniProtKB-EC"/>
</dbReference>
<keyword evidence="14" id="KW-1185">Reference proteome</keyword>
<dbReference type="InterPro" id="IPR036599">
    <property type="entry name" value="DNA_ligase_N_sf"/>
</dbReference>
<keyword evidence="3 9" id="KW-0436">Ligase</keyword>
<dbReference type="InterPro" id="IPR012340">
    <property type="entry name" value="NA-bd_OB-fold"/>
</dbReference>
<evidence type="ECO:0000256" key="10">
    <source>
        <dbReference type="RuleBase" id="RU004196"/>
    </source>
</evidence>
<dbReference type="SUPFAM" id="SSF50249">
    <property type="entry name" value="Nucleic acid-binding proteins"/>
    <property type="match status" value="1"/>
</dbReference>
<evidence type="ECO:0000256" key="11">
    <source>
        <dbReference type="SAM" id="MobiDB-lite"/>
    </source>
</evidence>
<gene>
    <name evidence="13" type="ORF">L210DRAFT_979281</name>
</gene>
<feature type="compositionally biased region" description="Low complexity" evidence="11">
    <location>
        <begin position="1"/>
        <end position="12"/>
    </location>
</feature>
<dbReference type="GO" id="GO:0006281">
    <property type="term" value="P:DNA repair"/>
    <property type="evidence" value="ECO:0007669"/>
    <property type="project" value="UniProtKB-KW"/>
</dbReference>
<accession>A0AAD4BVY7</accession>
<dbReference type="EMBL" id="WHUW01000010">
    <property type="protein sequence ID" value="KAF8441469.1"/>
    <property type="molecule type" value="Genomic_DNA"/>
</dbReference>
<feature type="region of interest" description="Disordered" evidence="11">
    <location>
        <begin position="113"/>
        <end position="132"/>
    </location>
</feature>
<reference evidence="13" key="2">
    <citation type="journal article" date="2020" name="Nat. Commun.">
        <title>Large-scale genome sequencing of mycorrhizal fungi provides insights into the early evolution of symbiotic traits.</title>
        <authorList>
            <person name="Miyauchi S."/>
            <person name="Kiss E."/>
            <person name="Kuo A."/>
            <person name="Drula E."/>
            <person name="Kohler A."/>
            <person name="Sanchez-Garcia M."/>
            <person name="Morin E."/>
            <person name="Andreopoulos B."/>
            <person name="Barry K.W."/>
            <person name="Bonito G."/>
            <person name="Buee M."/>
            <person name="Carver A."/>
            <person name="Chen C."/>
            <person name="Cichocki N."/>
            <person name="Clum A."/>
            <person name="Culley D."/>
            <person name="Crous P.W."/>
            <person name="Fauchery L."/>
            <person name="Girlanda M."/>
            <person name="Hayes R.D."/>
            <person name="Keri Z."/>
            <person name="LaButti K."/>
            <person name="Lipzen A."/>
            <person name="Lombard V."/>
            <person name="Magnuson J."/>
            <person name="Maillard F."/>
            <person name="Murat C."/>
            <person name="Nolan M."/>
            <person name="Ohm R.A."/>
            <person name="Pangilinan J."/>
            <person name="Pereira M.F."/>
            <person name="Perotto S."/>
            <person name="Peter M."/>
            <person name="Pfister S."/>
            <person name="Riley R."/>
            <person name="Sitrit Y."/>
            <person name="Stielow J.B."/>
            <person name="Szollosi G."/>
            <person name="Zifcakova L."/>
            <person name="Stursova M."/>
            <person name="Spatafora J.W."/>
            <person name="Tedersoo L."/>
            <person name="Vaario L.M."/>
            <person name="Yamada A."/>
            <person name="Yan M."/>
            <person name="Wang P."/>
            <person name="Xu J."/>
            <person name="Bruns T."/>
            <person name="Baldrian P."/>
            <person name="Vilgalys R."/>
            <person name="Dunand C."/>
            <person name="Henrissat B."/>
            <person name="Grigoriev I.V."/>
            <person name="Hibbett D."/>
            <person name="Nagy L.G."/>
            <person name="Martin F.M."/>
        </authorList>
    </citation>
    <scope>NUCLEOTIDE SEQUENCE</scope>
    <source>
        <strain evidence="13">BED1</strain>
    </source>
</reference>
<evidence type="ECO:0000256" key="6">
    <source>
        <dbReference type="ARBA" id="ARBA00022840"/>
    </source>
</evidence>
<dbReference type="Pfam" id="PF04679">
    <property type="entry name" value="DNA_ligase_A_C"/>
    <property type="match status" value="1"/>
</dbReference>
<dbReference type="InterPro" id="IPR012310">
    <property type="entry name" value="DNA_ligase_ATP-dep_cent"/>
</dbReference>
<dbReference type="SUPFAM" id="SSF117018">
    <property type="entry name" value="ATP-dependent DNA ligase DNA-binding domain"/>
    <property type="match status" value="1"/>
</dbReference>
<proteinExistence type="inferred from homology"/>